<keyword evidence="4 6" id="KW-0472">Membrane</keyword>
<evidence type="ECO:0000313" key="8">
    <source>
        <dbReference type="EMBL" id="AFS81981.1"/>
    </source>
</evidence>
<keyword evidence="3 6" id="KW-1133">Transmembrane helix</keyword>
<keyword evidence="2 6" id="KW-0812">Transmembrane</keyword>
<protein>
    <submittedName>
        <fullName evidence="8">Peptidase S26B, signal peptidase</fullName>
    </submittedName>
</protein>
<accession>K0BCB5</accession>
<dbReference type="InterPro" id="IPR019533">
    <property type="entry name" value="Peptidase_S26"/>
</dbReference>
<dbReference type="STRING" id="1229909.NSED_00845"/>
<name>K0BCB5_9ARCH</name>
<dbReference type="Pfam" id="PF10502">
    <property type="entry name" value="Peptidase_S26"/>
    <property type="match status" value="1"/>
</dbReference>
<dbReference type="OrthoDB" id="4822at2157"/>
<dbReference type="GO" id="GO:0006465">
    <property type="term" value="P:signal peptide processing"/>
    <property type="evidence" value="ECO:0007669"/>
    <property type="project" value="InterPro"/>
</dbReference>
<dbReference type="RefSeq" id="WP_014964353.1">
    <property type="nucleotide sequence ID" value="NC_018656.1"/>
</dbReference>
<dbReference type="PATRIC" id="fig|1229909.8.peg.177"/>
<sequence length="257" mass="28665">MAKRSVPKGVIKDIIIVGVGVLVIWIGLQVAFGTQNPFYVVASGSMVPVLQVYDVLIVQGHEPFEDIEVGDIIVFNRPSDHNRVIVHRVASIIQEDPKTIRTQGDANPASIPGTDFPITEKEYIGKVAYTLPQVGYVTQLLKPPINYVIIAIVVGIMVVKQVVKKKSEKELSFTDPLNSENPDTIEELSDIDKIEKDSEYSEHIEKTEEAGKLKDNEGPEDLAKKSEIEDKLKHIEEAIEGKQNDSKERDENPKKKE</sequence>
<dbReference type="GO" id="GO:0004252">
    <property type="term" value="F:serine-type endopeptidase activity"/>
    <property type="evidence" value="ECO:0007669"/>
    <property type="project" value="InterPro"/>
</dbReference>
<dbReference type="SUPFAM" id="SSF51306">
    <property type="entry name" value="LexA/Signal peptidase"/>
    <property type="match status" value="1"/>
</dbReference>
<gene>
    <name evidence="8" type="ORF">NSED_00845</name>
</gene>
<evidence type="ECO:0000256" key="5">
    <source>
        <dbReference type="SAM" id="MobiDB-lite"/>
    </source>
</evidence>
<organism evidence="8 9">
    <name type="scientific">Candidatus Nitrosopumilus sediminis</name>
    <dbReference type="NCBI Taxonomy" id="1229909"/>
    <lineage>
        <taxon>Archaea</taxon>
        <taxon>Nitrososphaerota</taxon>
        <taxon>Nitrososphaeria</taxon>
        <taxon>Nitrosopumilales</taxon>
        <taxon>Nitrosopumilaceae</taxon>
        <taxon>Nitrosopumilus</taxon>
    </lineage>
</organism>
<dbReference type="CDD" id="cd06530">
    <property type="entry name" value="S26_SPase_I"/>
    <property type="match status" value="1"/>
</dbReference>
<evidence type="ECO:0000256" key="6">
    <source>
        <dbReference type="SAM" id="Phobius"/>
    </source>
</evidence>
<evidence type="ECO:0000259" key="7">
    <source>
        <dbReference type="Pfam" id="PF10502"/>
    </source>
</evidence>
<dbReference type="Gene3D" id="2.10.109.10">
    <property type="entry name" value="Umud Fragment, subunit A"/>
    <property type="match status" value="1"/>
</dbReference>
<feature type="region of interest" description="Disordered" evidence="5">
    <location>
        <begin position="194"/>
        <end position="257"/>
    </location>
</feature>
<proteinExistence type="predicted"/>
<evidence type="ECO:0000256" key="1">
    <source>
        <dbReference type="ARBA" id="ARBA00004370"/>
    </source>
</evidence>
<dbReference type="GO" id="GO:0016020">
    <property type="term" value="C:membrane"/>
    <property type="evidence" value="ECO:0007669"/>
    <property type="project" value="UniProtKB-SubCell"/>
</dbReference>
<dbReference type="InterPro" id="IPR001733">
    <property type="entry name" value="Peptidase_S26B"/>
</dbReference>
<dbReference type="FunFam" id="2.10.109.10:FF:000033">
    <property type="entry name" value="Peptidase S26B, signal peptidase"/>
    <property type="match status" value="1"/>
</dbReference>
<evidence type="ECO:0000256" key="3">
    <source>
        <dbReference type="ARBA" id="ARBA00022989"/>
    </source>
</evidence>
<dbReference type="PANTHER" id="PTHR10806">
    <property type="entry name" value="SIGNAL PEPTIDASE COMPLEX CATALYTIC SUBUNIT SEC11"/>
    <property type="match status" value="1"/>
</dbReference>
<feature type="transmembrane region" description="Helical" evidence="6">
    <location>
        <begin position="12"/>
        <end position="32"/>
    </location>
</feature>
<dbReference type="HOGENOM" id="CLU_102051_0_0_2"/>
<dbReference type="GeneID" id="13698041"/>
<comment type="subcellular location">
    <subcellularLocation>
        <location evidence="1">Membrane</location>
    </subcellularLocation>
</comment>
<dbReference type="PANTHER" id="PTHR10806:SF6">
    <property type="entry name" value="SIGNAL PEPTIDASE COMPLEX CATALYTIC SUBUNIT SEC11"/>
    <property type="match status" value="1"/>
</dbReference>
<dbReference type="Proteomes" id="UP000006100">
    <property type="component" value="Chromosome"/>
</dbReference>
<feature type="domain" description="Peptidase S26" evidence="7">
    <location>
        <begin position="23"/>
        <end position="90"/>
    </location>
</feature>
<dbReference type="NCBIfam" id="TIGR02228">
    <property type="entry name" value="sigpep_I_arch"/>
    <property type="match status" value="1"/>
</dbReference>
<dbReference type="EMBL" id="CP003843">
    <property type="protein sequence ID" value="AFS81981.1"/>
    <property type="molecule type" value="Genomic_DNA"/>
</dbReference>
<feature type="transmembrane region" description="Helical" evidence="6">
    <location>
        <begin position="145"/>
        <end position="163"/>
    </location>
</feature>
<dbReference type="eggNOG" id="arCOG01739">
    <property type="taxonomic scope" value="Archaea"/>
</dbReference>
<reference evidence="8 9" key="1">
    <citation type="journal article" date="2012" name="J. Bacteriol.">
        <title>Draft Genome Sequence of an Ammonia-Oxidizing Archaeon, "Candidatus Nitrosopumilus sediminis" AR2, from Svalbard in the Arctic Circle.</title>
        <authorList>
            <person name="Park S.J."/>
            <person name="Kim J.G."/>
            <person name="Jung M.Y."/>
            <person name="Kim S.J."/>
            <person name="Cha I.T."/>
            <person name="Ghai R."/>
            <person name="Martin-Cuadrado A.B."/>
            <person name="Rodriguez-Valera F."/>
            <person name="Rhee S.K."/>
        </authorList>
    </citation>
    <scope>NUCLEOTIDE SEQUENCE [LARGE SCALE GENOMIC DNA]</scope>
    <source>
        <strain evidence="8 9">AR2</strain>
    </source>
</reference>
<evidence type="ECO:0000256" key="2">
    <source>
        <dbReference type="ARBA" id="ARBA00022692"/>
    </source>
</evidence>
<dbReference type="InterPro" id="IPR036286">
    <property type="entry name" value="LexA/Signal_pep-like_sf"/>
</dbReference>
<keyword evidence="9" id="KW-1185">Reference proteome</keyword>
<dbReference type="KEGG" id="nir:NSED_00845"/>
<dbReference type="AlphaFoldDB" id="K0BCB5"/>
<evidence type="ECO:0000313" key="9">
    <source>
        <dbReference type="Proteomes" id="UP000006100"/>
    </source>
</evidence>
<evidence type="ECO:0000256" key="4">
    <source>
        <dbReference type="ARBA" id="ARBA00023136"/>
    </source>
</evidence>